<sequence>MESVIKVVPQDDFHLLITFNTGETRLFDARPYLEKGVFKRLKNLELFKQAYVAFDTVCWPDNLDIAPETLYDRSHSLQRTESQVDDGQGIPQDEARSRIVGRIAQ</sequence>
<organism evidence="1">
    <name type="scientific">Geobacter metallireducens</name>
    <dbReference type="NCBI Taxonomy" id="28232"/>
    <lineage>
        <taxon>Bacteria</taxon>
        <taxon>Pseudomonadati</taxon>
        <taxon>Thermodesulfobacteriota</taxon>
        <taxon>Desulfuromonadia</taxon>
        <taxon>Geobacterales</taxon>
        <taxon>Geobacteraceae</taxon>
        <taxon>Geobacter</taxon>
    </lineage>
</organism>
<accession>A0A831UGN6</accession>
<dbReference type="AlphaFoldDB" id="A0A831UGN6"/>
<proteinExistence type="predicted"/>
<dbReference type="SUPFAM" id="SSF143880">
    <property type="entry name" value="NE0471 N-terminal domain-like"/>
    <property type="match status" value="1"/>
</dbReference>
<comment type="caution">
    <text evidence="1">The sequence shown here is derived from an EMBL/GenBank/DDBJ whole genome shotgun (WGS) entry which is preliminary data.</text>
</comment>
<dbReference type="Gene3D" id="3.30.2020.10">
    <property type="entry name" value="NE0471-like N-terminal domain"/>
    <property type="match status" value="1"/>
</dbReference>
<protein>
    <submittedName>
        <fullName evidence="1">DUF2442 domain-containing protein</fullName>
    </submittedName>
</protein>
<reference evidence="1" key="1">
    <citation type="journal article" date="2020" name="mSystems">
        <title>Genome- and Community-Level Interaction Insights into Carbon Utilization and Element Cycling Functions of Hydrothermarchaeota in Hydrothermal Sediment.</title>
        <authorList>
            <person name="Zhou Z."/>
            <person name="Liu Y."/>
            <person name="Xu W."/>
            <person name="Pan J."/>
            <person name="Luo Z.H."/>
            <person name="Li M."/>
        </authorList>
    </citation>
    <scope>NUCLEOTIDE SEQUENCE [LARGE SCALE GENOMIC DNA]</scope>
    <source>
        <strain evidence="1">SpSt-349</strain>
    </source>
</reference>
<dbReference type="Pfam" id="PF10387">
    <property type="entry name" value="DUF2442"/>
    <property type="match status" value="1"/>
</dbReference>
<dbReference type="EMBL" id="DSOV01000026">
    <property type="protein sequence ID" value="HEN42034.1"/>
    <property type="molecule type" value="Genomic_DNA"/>
</dbReference>
<gene>
    <name evidence="1" type="ORF">ENQ87_06595</name>
</gene>
<dbReference type="InterPro" id="IPR036782">
    <property type="entry name" value="NE0471-like_N"/>
</dbReference>
<name>A0A831UGN6_GEOME</name>
<evidence type="ECO:0000313" key="1">
    <source>
        <dbReference type="EMBL" id="HEN42034.1"/>
    </source>
</evidence>
<dbReference type="InterPro" id="IPR018841">
    <property type="entry name" value="DUF2442"/>
</dbReference>